<protein>
    <recommendedName>
        <fullName evidence="6">O-methyltransferase</fullName>
    </recommendedName>
</protein>
<keyword evidence="5" id="KW-1185">Reference proteome</keyword>
<sequence length="189" mass="21928">MTDRLITLQTRCLKEKIPLMREQTIKYIIEQMNQHKVTSYLEIGTAYGYSALSVKTFVPTLATLVTLEKDETRVQIAHSYLQDLPGVQLVHTDCFVYEPEQLFDVIVLDGPKGQQITLFEKYIKFLKPQGQMFIDNLFLKALREQTQPTKNQTKLLMKVDAFVDYLQKLTDYHFTMLDIDDGLGIITKK</sequence>
<dbReference type="RefSeq" id="WP_263821600.1">
    <property type="nucleotide sequence ID" value="NZ_JAOXHK010000001.1"/>
</dbReference>
<evidence type="ECO:0000256" key="1">
    <source>
        <dbReference type="ARBA" id="ARBA00022603"/>
    </source>
</evidence>
<dbReference type="InterPro" id="IPR002935">
    <property type="entry name" value="SAM_O-MeTrfase"/>
</dbReference>
<dbReference type="SUPFAM" id="SSF53335">
    <property type="entry name" value="S-adenosyl-L-methionine-dependent methyltransferases"/>
    <property type="match status" value="1"/>
</dbReference>
<evidence type="ECO:0000256" key="2">
    <source>
        <dbReference type="ARBA" id="ARBA00022679"/>
    </source>
</evidence>
<keyword evidence="2" id="KW-0808">Transferase</keyword>
<accession>A0ABT3BLY9</accession>
<dbReference type="Gene3D" id="3.40.50.150">
    <property type="entry name" value="Vaccinia Virus protein VP39"/>
    <property type="match status" value="1"/>
</dbReference>
<reference evidence="4 5" key="1">
    <citation type="journal article" date="2020" name="Int. J. Syst. Evol. Microbiol.">
        <title>Ureaplasma miroungigenitalium sp. nov. isolated from northern elephant seals (Mirounga angustirostris) and Ureaplasma zalophigenitalium sp. nov. isolated from California sea lions (Zalophus californianus).</title>
        <authorList>
            <person name="Volokhov D.V."/>
            <person name="Gulland F.M."/>
            <person name="Gao Y."/>
            <person name="Chizhikov V.E."/>
        </authorList>
    </citation>
    <scope>NUCLEOTIDE SEQUENCE [LARGE SCALE GENOMIC DNA]</scope>
    <source>
        <strain evidence="4 5">ES3182-GEN</strain>
    </source>
</reference>
<dbReference type="InterPro" id="IPR029063">
    <property type="entry name" value="SAM-dependent_MTases_sf"/>
</dbReference>
<evidence type="ECO:0008006" key="6">
    <source>
        <dbReference type="Google" id="ProtNLM"/>
    </source>
</evidence>
<keyword evidence="1" id="KW-0489">Methyltransferase</keyword>
<comment type="caution">
    <text evidence="4">The sequence shown here is derived from an EMBL/GenBank/DDBJ whole genome shotgun (WGS) entry which is preliminary data.</text>
</comment>
<dbReference type="EMBL" id="JAOXHL010000001">
    <property type="protein sequence ID" value="MCV3728270.1"/>
    <property type="molecule type" value="Genomic_DNA"/>
</dbReference>
<keyword evidence="3" id="KW-0949">S-adenosyl-L-methionine</keyword>
<evidence type="ECO:0000313" key="5">
    <source>
        <dbReference type="Proteomes" id="UP001208245"/>
    </source>
</evidence>
<name>A0ABT3BLY9_9BACT</name>
<gene>
    <name evidence="4" type="ORF">OF376_00505</name>
</gene>
<dbReference type="Proteomes" id="UP001208245">
    <property type="component" value="Unassembled WGS sequence"/>
</dbReference>
<evidence type="ECO:0000313" key="4">
    <source>
        <dbReference type="EMBL" id="MCV3728270.1"/>
    </source>
</evidence>
<evidence type="ECO:0000256" key="3">
    <source>
        <dbReference type="ARBA" id="ARBA00022691"/>
    </source>
</evidence>
<organism evidence="4 5">
    <name type="scientific">Ureaplasma miroungigenitalium</name>
    <dbReference type="NCBI Taxonomy" id="1042321"/>
    <lineage>
        <taxon>Bacteria</taxon>
        <taxon>Bacillati</taxon>
        <taxon>Mycoplasmatota</taxon>
        <taxon>Mycoplasmoidales</taxon>
        <taxon>Mycoplasmoidaceae</taxon>
        <taxon>Ureaplasma</taxon>
    </lineage>
</organism>
<proteinExistence type="predicted"/>
<dbReference type="Pfam" id="PF01596">
    <property type="entry name" value="Methyltransf_3"/>
    <property type="match status" value="1"/>
</dbReference>